<dbReference type="InParanoid" id="Q54NJ3"/>
<organism evidence="2 3">
    <name type="scientific">Dictyostelium discoideum</name>
    <name type="common">Social amoeba</name>
    <dbReference type="NCBI Taxonomy" id="44689"/>
    <lineage>
        <taxon>Eukaryota</taxon>
        <taxon>Amoebozoa</taxon>
        <taxon>Evosea</taxon>
        <taxon>Eumycetozoa</taxon>
        <taxon>Dictyostelia</taxon>
        <taxon>Dictyosteliales</taxon>
        <taxon>Dictyosteliaceae</taxon>
        <taxon>Dictyostelium</taxon>
    </lineage>
</organism>
<protein>
    <submittedName>
        <fullName evidence="2">Uncharacterized protein</fullName>
    </submittedName>
</protein>
<dbReference type="dictyBase" id="DDB_G0285215"/>
<dbReference type="Proteomes" id="UP000002195">
    <property type="component" value="Unassembled WGS sequence"/>
</dbReference>
<gene>
    <name evidence="2" type="ORF">DDB_G0285215</name>
</gene>
<evidence type="ECO:0000313" key="2">
    <source>
        <dbReference type="EMBL" id="EAL64819.1"/>
    </source>
</evidence>
<dbReference type="AlphaFoldDB" id="Q54NJ3"/>
<comment type="caution">
    <text evidence="2">The sequence shown here is derived from an EMBL/GenBank/DDBJ whole genome shotgun (WGS) entry which is preliminary data.</text>
</comment>
<dbReference type="KEGG" id="ddi:DDB_G0285215"/>
<evidence type="ECO:0000313" key="3">
    <source>
        <dbReference type="Proteomes" id="UP000002195"/>
    </source>
</evidence>
<dbReference type="PaxDb" id="44689-DDB0304754"/>
<feature type="compositionally biased region" description="Pro residues" evidence="1">
    <location>
        <begin position="79"/>
        <end position="91"/>
    </location>
</feature>
<reference evidence="2 3" key="1">
    <citation type="journal article" date="2005" name="Nature">
        <title>The genome of the social amoeba Dictyostelium discoideum.</title>
        <authorList>
            <consortium name="The Dictyostelium discoideum Sequencing Consortium"/>
            <person name="Eichinger L."/>
            <person name="Pachebat J.A."/>
            <person name="Glockner G."/>
            <person name="Rajandream M.A."/>
            <person name="Sucgang R."/>
            <person name="Berriman M."/>
            <person name="Song J."/>
            <person name="Olsen R."/>
            <person name="Szafranski K."/>
            <person name="Xu Q."/>
            <person name="Tunggal B."/>
            <person name="Kummerfeld S."/>
            <person name="Madera M."/>
            <person name="Konfortov B.A."/>
            <person name="Rivero F."/>
            <person name="Bankier A.T."/>
            <person name="Lehmann R."/>
            <person name="Hamlin N."/>
            <person name="Davies R."/>
            <person name="Gaudet P."/>
            <person name="Fey P."/>
            <person name="Pilcher K."/>
            <person name="Chen G."/>
            <person name="Saunders D."/>
            <person name="Sodergren E."/>
            <person name="Davis P."/>
            <person name="Kerhornou A."/>
            <person name="Nie X."/>
            <person name="Hall N."/>
            <person name="Anjard C."/>
            <person name="Hemphill L."/>
            <person name="Bason N."/>
            <person name="Farbrother P."/>
            <person name="Desany B."/>
            <person name="Just E."/>
            <person name="Morio T."/>
            <person name="Rost R."/>
            <person name="Churcher C."/>
            <person name="Cooper J."/>
            <person name="Haydock S."/>
            <person name="van Driessche N."/>
            <person name="Cronin A."/>
            <person name="Goodhead I."/>
            <person name="Muzny D."/>
            <person name="Mourier T."/>
            <person name="Pain A."/>
            <person name="Lu M."/>
            <person name="Harper D."/>
            <person name="Lindsay R."/>
            <person name="Hauser H."/>
            <person name="James K."/>
            <person name="Quiles M."/>
            <person name="Madan Babu M."/>
            <person name="Saito T."/>
            <person name="Buchrieser C."/>
            <person name="Wardroper A."/>
            <person name="Felder M."/>
            <person name="Thangavelu M."/>
            <person name="Johnson D."/>
            <person name="Knights A."/>
            <person name="Loulseged H."/>
            <person name="Mungall K."/>
            <person name="Oliver K."/>
            <person name="Price C."/>
            <person name="Quail M.A."/>
            <person name="Urushihara H."/>
            <person name="Hernandez J."/>
            <person name="Rabbinowitsch E."/>
            <person name="Steffen D."/>
            <person name="Sanders M."/>
            <person name="Ma J."/>
            <person name="Kohara Y."/>
            <person name="Sharp S."/>
            <person name="Simmonds M."/>
            <person name="Spiegler S."/>
            <person name="Tivey A."/>
            <person name="Sugano S."/>
            <person name="White B."/>
            <person name="Walker D."/>
            <person name="Woodward J."/>
            <person name="Winckler T."/>
            <person name="Tanaka Y."/>
            <person name="Shaulsky G."/>
            <person name="Schleicher M."/>
            <person name="Weinstock G."/>
            <person name="Rosenthal A."/>
            <person name="Cox E.C."/>
            <person name="Chisholm R.L."/>
            <person name="Gibbs R."/>
            <person name="Loomis W.F."/>
            <person name="Platzer M."/>
            <person name="Kay R.R."/>
            <person name="Williams J."/>
            <person name="Dear P.H."/>
            <person name="Noegel A.A."/>
            <person name="Barrell B."/>
            <person name="Kuspa A."/>
        </authorList>
    </citation>
    <scope>NUCLEOTIDE SEQUENCE [LARGE SCALE GENOMIC DNA]</scope>
    <source>
        <strain evidence="2 3">AX4</strain>
    </source>
</reference>
<feature type="region of interest" description="Disordered" evidence="1">
    <location>
        <begin position="70"/>
        <end position="107"/>
    </location>
</feature>
<keyword evidence="3" id="KW-1185">Reference proteome</keyword>
<dbReference type="RefSeq" id="XP_638324.1">
    <property type="nucleotide sequence ID" value="XM_633232.1"/>
</dbReference>
<dbReference type="VEuPathDB" id="AmoebaDB:DDB_G0285215"/>
<name>Q54NJ3_DICDI</name>
<proteinExistence type="predicted"/>
<dbReference type="EMBL" id="AAFI02000076">
    <property type="protein sequence ID" value="EAL64819.1"/>
    <property type="molecule type" value="Genomic_DNA"/>
</dbReference>
<dbReference type="HOGENOM" id="CLU_536861_0_0_1"/>
<sequence length="508" mass="55986">MRLGSISSLSCDQLCKYLHSSLGDEYSNIINSFKINQVTGDDFVLFEQKDYETLSVPWKFQKKLKEIQGSGVVDNPGSTPNPSPNPSPNPVPGNTSNAPTSTGRESLETQRDIIQMKSKIDLLSNSLLQLVEQMKVTKPPTNNFSNLSPATQNKILNPSPQSKRIPIIDPTCVGANSIPKLTGEVPSLYDATLLPNLPKGRGKPVSLPSSCDGPSDDVVFSQVYDESKNCIAIIPNVPNPYDISSYGEYVVTIFDESGQREVLKSLVNVNPPESIILPKKFMIKTPLSEPIDGTIELMYGGRNMFTGSVTQGDADLPLNLLDGTFEVIIKPNKSNLLPLKFKMIIHDSVRTTSSHQNVGRPKKPKEMDFVLAWGESPLDLDSHMWCIHPNGSISHVYFGGRSVDKMSLEADTQNGFGPETISIIRLDGCKYVYAVHNFSTEGEIAQSGAKLTIAHETSTLFERCIPNTRQTGARFWVVCTIDGTSGDIDFKDHFEFHNSQTDIPLKYK</sequence>
<dbReference type="GeneID" id="8624994"/>
<evidence type="ECO:0000256" key="1">
    <source>
        <dbReference type="SAM" id="MobiDB-lite"/>
    </source>
</evidence>
<accession>Q54NJ3</accession>